<evidence type="ECO:0000313" key="11">
    <source>
        <dbReference type="EMBL" id="MCF1715136.1"/>
    </source>
</evidence>
<dbReference type="InterPro" id="IPR038770">
    <property type="entry name" value="Na+/solute_symporter_sf"/>
</dbReference>
<keyword evidence="8 9" id="KW-0472">Membrane</keyword>
<dbReference type="PANTHER" id="PTHR32507">
    <property type="entry name" value="NA(+)/H(+) ANTIPORTER 1"/>
    <property type="match status" value="1"/>
</dbReference>
<accession>A0ABS9BKI0</accession>
<feature type="transmembrane region" description="Helical" evidence="9">
    <location>
        <begin position="35"/>
        <end position="52"/>
    </location>
</feature>
<evidence type="ECO:0000256" key="9">
    <source>
        <dbReference type="SAM" id="Phobius"/>
    </source>
</evidence>
<dbReference type="PANTHER" id="PTHR32507:SF0">
    <property type="entry name" value="NA(+)_H(+) ANTIPORTER 2-RELATED"/>
    <property type="match status" value="1"/>
</dbReference>
<gene>
    <name evidence="11" type="ORF">L0U88_10920</name>
</gene>
<feature type="transmembrane region" description="Helical" evidence="9">
    <location>
        <begin position="58"/>
        <end position="76"/>
    </location>
</feature>
<evidence type="ECO:0000256" key="1">
    <source>
        <dbReference type="ARBA" id="ARBA00004651"/>
    </source>
</evidence>
<feature type="transmembrane region" description="Helical" evidence="9">
    <location>
        <begin position="154"/>
        <end position="174"/>
    </location>
</feature>
<keyword evidence="7" id="KW-0406">Ion transport</keyword>
<evidence type="ECO:0000256" key="2">
    <source>
        <dbReference type="ARBA" id="ARBA00022448"/>
    </source>
</evidence>
<feature type="transmembrane region" description="Helical" evidence="9">
    <location>
        <begin position="237"/>
        <end position="256"/>
    </location>
</feature>
<evidence type="ECO:0000256" key="8">
    <source>
        <dbReference type="ARBA" id="ARBA00023136"/>
    </source>
</evidence>
<keyword evidence="4" id="KW-1003">Cell membrane</keyword>
<feature type="domain" description="Cation/H+ exchanger transmembrane" evidence="10">
    <location>
        <begin position="19"/>
        <end position="381"/>
    </location>
</feature>
<comment type="subcellular location">
    <subcellularLocation>
        <location evidence="1">Cell membrane</location>
        <topology evidence="1">Multi-pass membrane protein</topology>
    </subcellularLocation>
</comment>
<feature type="transmembrane region" description="Helical" evidence="9">
    <location>
        <begin position="121"/>
        <end position="142"/>
    </location>
</feature>
<dbReference type="RefSeq" id="WP_234866085.1">
    <property type="nucleotide sequence ID" value="NZ_JAKEVY010000002.1"/>
</dbReference>
<feature type="transmembrane region" description="Helical" evidence="9">
    <location>
        <begin position="214"/>
        <end position="231"/>
    </location>
</feature>
<name>A0ABS9BKI0_9BACT</name>
<keyword evidence="6 9" id="KW-1133">Transmembrane helix</keyword>
<dbReference type="Gene3D" id="1.20.1530.20">
    <property type="match status" value="1"/>
</dbReference>
<reference evidence="11 12" key="1">
    <citation type="submission" date="2022-01" db="EMBL/GenBank/DDBJ databases">
        <title>Flavihumibacter sp. nov., isolated from sediment of a river.</title>
        <authorList>
            <person name="Liu H."/>
        </authorList>
    </citation>
    <scope>NUCLEOTIDE SEQUENCE [LARGE SCALE GENOMIC DNA]</scope>
    <source>
        <strain evidence="11 12">RY-1</strain>
    </source>
</reference>
<organism evidence="11 12">
    <name type="scientific">Flavihumibacter fluminis</name>
    <dbReference type="NCBI Taxonomy" id="2909236"/>
    <lineage>
        <taxon>Bacteria</taxon>
        <taxon>Pseudomonadati</taxon>
        <taxon>Bacteroidota</taxon>
        <taxon>Chitinophagia</taxon>
        <taxon>Chitinophagales</taxon>
        <taxon>Chitinophagaceae</taxon>
        <taxon>Flavihumibacter</taxon>
    </lineage>
</organism>
<evidence type="ECO:0000256" key="5">
    <source>
        <dbReference type="ARBA" id="ARBA00022692"/>
    </source>
</evidence>
<sequence>MESIQSELLLIVLCCVVVVSYLFSIGSRYIRIPSVLLLLLAGMGIRLIAEAYEYELNVPLLVVESLGVVGLIMIVLEAGLDLELKSSRIKLIRDSFLSALIILLLSTSLISYILYEYLQQPLLNCIVYAIPLSIISSSIVLPSLHALTEEKKDFLVYEASFSDILGIMLFNYFASPEIFSLKSIGVFSGNLLLSILLSGLVSILLLFIMTRTKLSIKFFLVFSLLVLIYAGGKMLHLPSLIIILAFGLMINNWHLFKSVPWIQQQFPQEQVNNLNQLLHSITAESSFLIRTFFFILFGFSIDFNMMLQNEVMKVGGIIVLSLFAVRFLYFRFFLKTNVFPEVFFIPRGLITIVLFYKIPQEMKLANFNEGILFFIILVTGAIMTLGMLFYKKKPSELVEEPAFSDRTDIF</sequence>
<keyword evidence="5 9" id="KW-0812">Transmembrane</keyword>
<keyword evidence="2" id="KW-0813">Transport</keyword>
<keyword evidence="12" id="KW-1185">Reference proteome</keyword>
<dbReference type="Pfam" id="PF00999">
    <property type="entry name" value="Na_H_Exchanger"/>
    <property type="match status" value="1"/>
</dbReference>
<feature type="transmembrane region" description="Helical" evidence="9">
    <location>
        <begin position="186"/>
        <end position="207"/>
    </location>
</feature>
<dbReference type="EMBL" id="JAKEVY010000002">
    <property type="protein sequence ID" value="MCF1715136.1"/>
    <property type="molecule type" value="Genomic_DNA"/>
</dbReference>
<evidence type="ECO:0000256" key="4">
    <source>
        <dbReference type="ARBA" id="ARBA00022475"/>
    </source>
</evidence>
<feature type="transmembrane region" description="Helical" evidence="9">
    <location>
        <begin position="371"/>
        <end position="390"/>
    </location>
</feature>
<dbReference type="Proteomes" id="UP001200145">
    <property type="component" value="Unassembled WGS sequence"/>
</dbReference>
<proteinExistence type="predicted"/>
<comment type="caution">
    <text evidence="11">The sequence shown here is derived from an EMBL/GenBank/DDBJ whole genome shotgun (WGS) entry which is preliminary data.</text>
</comment>
<keyword evidence="3" id="KW-0050">Antiport</keyword>
<feature type="transmembrane region" description="Helical" evidence="9">
    <location>
        <begin position="277"/>
        <end position="299"/>
    </location>
</feature>
<protein>
    <submittedName>
        <fullName evidence="11">Cation:proton antiporter</fullName>
    </submittedName>
</protein>
<dbReference type="InterPro" id="IPR006153">
    <property type="entry name" value="Cation/H_exchanger_TM"/>
</dbReference>
<evidence type="ECO:0000256" key="6">
    <source>
        <dbReference type="ARBA" id="ARBA00022989"/>
    </source>
</evidence>
<feature type="transmembrane region" description="Helical" evidence="9">
    <location>
        <begin position="311"/>
        <end position="330"/>
    </location>
</feature>
<feature type="transmembrane region" description="Helical" evidence="9">
    <location>
        <begin position="6"/>
        <end position="23"/>
    </location>
</feature>
<feature type="transmembrane region" description="Helical" evidence="9">
    <location>
        <begin position="96"/>
        <end position="115"/>
    </location>
</feature>
<evidence type="ECO:0000256" key="3">
    <source>
        <dbReference type="ARBA" id="ARBA00022449"/>
    </source>
</evidence>
<feature type="transmembrane region" description="Helical" evidence="9">
    <location>
        <begin position="342"/>
        <end position="359"/>
    </location>
</feature>
<evidence type="ECO:0000313" key="12">
    <source>
        <dbReference type="Proteomes" id="UP001200145"/>
    </source>
</evidence>
<evidence type="ECO:0000259" key="10">
    <source>
        <dbReference type="Pfam" id="PF00999"/>
    </source>
</evidence>
<evidence type="ECO:0000256" key="7">
    <source>
        <dbReference type="ARBA" id="ARBA00023065"/>
    </source>
</evidence>